<proteinExistence type="predicted"/>
<dbReference type="Proteomes" id="UP000026960">
    <property type="component" value="Chromosome 8"/>
</dbReference>
<name>A0A0D3GXJ4_9ORYZ</name>
<evidence type="ECO:0000256" key="1">
    <source>
        <dbReference type="SAM" id="MobiDB-lite"/>
    </source>
</evidence>
<dbReference type="AlphaFoldDB" id="A0A0D3GXJ4"/>
<protein>
    <submittedName>
        <fullName evidence="2">Uncharacterized protein</fullName>
    </submittedName>
</protein>
<keyword evidence="3" id="KW-1185">Reference proteome</keyword>
<dbReference type="PaxDb" id="65489-OBART08G06390.1"/>
<feature type="region of interest" description="Disordered" evidence="1">
    <location>
        <begin position="114"/>
        <end position="138"/>
    </location>
</feature>
<accession>A0A0D3GXJ4</accession>
<sequence>MSSYGWPSADLPYRSVVGQVLAPLASSHRGESISPISPFPSPLKQATTTSSFVAGAELLPAPFQPPLSLSLPTVTLPGCASLENMFYRRRRSLSTTGVPAPLLSLLSVCSWRKREEAGGRRKKKKKKKREKEKEKEKV</sequence>
<feature type="compositionally biased region" description="Basic residues" evidence="1">
    <location>
        <begin position="120"/>
        <end position="130"/>
    </location>
</feature>
<dbReference type="Gramene" id="OBART08G06390.1">
    <property type="protein sequence ID" value="OBART08G06390.1"/>
    <property type="gene ID" value="OBART08G06390"/>
</dbReference>
<dbReference type="HOGENOM" id="CLU_1858292_0_0_1"/>
<evidence type="ECO:0000313" key="3">
    <source>
        <dbReference type="Proteomes" id="UP000026960"/>
    </source>
</evidence>
<organism evidence="2">
    <name type="scientific">Oryza barthii</name>
    <dbReference type="NCBI Taxonomy" id="65489"/>
    <lineage>
        <taxon>Eukaryota</taxon>
        <taxon>Viridiplantae</taxon>
        <taxon>Streptophyta</taxon>
        <taxon>Embryophyta</taxon>
        <taxon>Tracheophyta</taxon>
        <taxon>Spermatophyta</taxon>
        <taxon>Magnoliopsida</taxon>
        <taxon>Liliopsida</taxon>
        <taxon>Poales</taxon>
        <taxon>Poaceae</taxon>
        <taxon>BOP clade</taxon>
        <taxon>Oryzoideae</taxon>
        <taxon>Oryzeae</taxon>
        <taxon>Oryzinae</taxon>
        <taxon>Oryza</taxon>
    </lineage>
</organism>
<reference evidence="2" key="1">
    <citation type="journal article" date="2009" name="Rice">
        <title>De Novo Next Generation Sequencing of Plant Genomes.</title>
        <authorList>
            <person name="Rounsley S."/>
            <person name="Marri P.R."/>
            <person name="Yu Y."/>
            <person name="He R."/>
            <person name="Sisneros N."/>
            <person name="Goicoechea J.L."/>
            <person name="Lee S.J."/>
            <person name="Angelova A."/>
            <person name="Kudrna D."/>
            <person name="Luo M."/>
            <person name="Affourtit J."/>
            <person name="Desany B."/>
            <person name="Knight J."/>
            <person name="Niazi F."/>
            <person name="Egholm M."/>
            <person name="Wing R.A."/>
        </authorList>
    </citation>
    <scope>NUCLEOTIDE SEQUENCE [LARGE SCALE GENOMIC DNA]</scope>
    <source>
        <strain evidence="2">cv. IRGC 105608</strain>
    </source>
</reference>
<reference evidence="2" key="2">
    <citation type="submission" date="2015-03" db="UniProtKB">
        <authorList>
            <consortium name="EnsemblPlants"/>
        </authorList>
    </citation>
    <scope>IDENTIFICATION</scope>
</reference>
<dbReference type="EnsemblPlants" id="OBART08G06390.1">
    <property type="protein sequence ID" value="OBART08G06390.1"/>
    <property type="gene ID" value="OBART08G06390"/>
</dbReference>
<evidence type="ECO:0000313" key="2">
    <source>
        <dbReference type="EnsemblPlants" id="OBART08G06390.1"/>
    </source>
</evidence>